<dbReference type="InterPro" id="IPR010920">
    <property type="entry name" value="LSM_dom_sf"/>
</dbReference>
<reference evidence="4 5" key="1">
    <citation type="submission" date="2014-06" db="EMBL/GenBank/DDBJ databases">
        <title>Evolutionary Origins and Diversification of the Mycorrhizal Mutualists.</title>
        <authorList>
            <consortium name="DOE Joint Genome Institute"/>
            <consortium name="Mycorrhizal Genomics Consortium"/>
            <person name="Kohler A."/>
            <person name="Kuo A."/>
            <person name="Nagy L.G."/>
            <person name="Floudas D."/>
            <person name="Copeland A."/>
            <person name="Barry K.W."/>
            <person name="Cichocki N."/>
            <person name="Veneault-Fourrey C."/>
            <person name="LaButti K."/>
            <person name="Lindquist E.A."/>
            <person name="Lipzen A."/>
            <person name="Lundell T."/>
            <person name="Morin E."/>
            <person name="Murat C."/>
            <person name="Riley R."/>
            <person name="Ohm R."/>
            <person name="Sun H."/>
            <person name="Tunlid A."/>
            <person name="Henrissat B."/>
            <person name="Grigoriev I.V."/>
            <person name="Hibbett D.S."/>
            <person name="Martin F."/>
        </authorList>
    </citation>
    <scope>NUCLEOTIDE SEQUENCE [LARGE SCALE GENOMIC DNA]</scope>
    <source>
        <strain evidence="4 5">SS14</strain>
    </source>
</reference>
<sequence length="766" mass="84416">MSMDESIPLRPTIQHTSSEFDPYVRDAGQRVTYPPNTTLASPPAGQGYILDNNTRPQFTPRVSSYDGYSGMKHMEQGYTEVHQPATPRYEAQNISLPAKPVQFFNWLKTASILVRWIVLVFPVLAIIWIPGVLNLTLFHNARVWGVKLLWWSIWLSVLWGGWWTSLIVAHTFPRIARYTIGTVAVQARQYISWLSALYRFIAFFLWTLAIWVSWTPLITRRQDSTTSGNVTAVNLIAKILFGILLCAAVLLGEKFAIQFIAATFHQRTYADRIAEQQQATQTLVTLYKNSHPLPGQSGNNLGQKGPSSILTRAFSGIKGAAQSTTTTFGNLATEILGSSIIQPNSPEAIVIDALGSATKTRLLAQRIYASFIKPGQTDGLVPADIAKFFPTAEAADEAFALFDRDGNGDATLEEVELACMDCHNEQLSIANSLKDLDSAVGRLDNIFMSVYFLIAALIVAVVLDSQLTTLLAGVGTFVLGLSWLIGGSLAEVLTSIIFLFIKHPYDVGDRVVINATNYTVQEIMLLSTIFLDKNNTAVQVPHIVLSTAFISNIRRSPTMSETFAFDVAFDTTFSQIEQLRVKMLAFVVANKRDFMPSFDITVIDIPEQEKISLAADIKYKSNWQQGGIRSQRRNKWICTLKQCLSELKIYGPDGAGAPPSEAGPVKYTQIPWDEVKVAERAAKQASELNPKPVNEYQFSSRSSALLDQSQAVFGDTAQLTMPAPQMHYEGMPGPSAAPVPNAAPMPNAATEYAILSLANQATNNQQ</sequence>
<dbReference type="InterPro" id="IPR006685">
    <property type="entry name" value="MscS_channel_2nd"/>
</dbReference>
<feature type="transmembrane region" description="Helical" evidence="2">
    <location>
        <begin position="446"/>
        <end position="463"/>
    </location>
</feature>
<feature type="domain" description="EF-hand" evidence="3">
    <location>
        <begin position="390"/>
        <end position="425"/>
    </location>
</feature>
<feature type="transmembrane region" description="Helical" evidence="2">
    <location>
        <begin position="112"/>
        <end position="129"/>
    </location>
</feature>
<protein>
    <submittedName>
        <fullName evidence="4">Unplaced genomic scaffold SPHSTscaffold_85, whole genome shotgun sequence</fullName>
    </submittedName>
</protein>
<dbReference type="Pfam" id="PF00924">
    <property type="entry name" value="MS_channel_2nd"/>
    <property type="match status" value="1"/>
</dbReference>
<evidence type="ECO:0000256" key="2">
    <source>
        <dbReference type="SAM" id="Phobius"/>
    </source>
</evidence>
<dbReference type="EMBL" id="KN837160">
    <property type="protein sequence ID" value="KIJ38487.1"/>
    <property type="molecule type" value="Genomic_DNA"/>
</dbReference>
<dbReference type="GO" id="GO:0005509">
    <property type="term" value="F:calcium ion binding"/>
    <property type="evidence" value="ECO:0007669"/>
    <property type="project" value="InterPro"/>
</dbReference>
<organism evidence="4 5">
    <name type="scientific">Sphaerobolus stellatus (strain SS14)</name>
    <dbReference type="NCBI Taxonomy" id="990650"/>
    <lineage>
        <taxon>Eukaryota</taxon>
        <taxon>Fungi</taxon>
        <taxon>Dikarya</taxon>
        <taxon>Basidiomycota</taxon>
        <taxon>Agaricomycotina</taxon>
        <taxon>Agaricomycetes</taxon>
        <taxon>Phallomycetidae</taxon>
        <taxon>Geastrales</taxon>
        <taxon>Sphaerobolaceae</taxon>
        <taxon>Sphaerobolus</taxon>
    </lineage>
</organism>
<accession>A0A0C9VAB3</accession>
<dbReference type="GO" id="GO:0005262">
    <property type="term" value="F:calcium channel activity"/>
    <property type="evidence" value="ECO:0007669"/>
    <property type="project" value="TreeGrafter"/>
</dbReference>
<feature type="transmembrane region" description="Helical" evidence="2">
    <location>
        <begin position="190"/>
        <end position="212"/>
    </location>
</feature>
<feature type="transmembrane region" description="Helical" evidence="2">
    <location>
        <begin position="469"/>
        <end position="501"/>
    </location>
</feature>
<keyword evidence="2" id="KW-1133">Transmembrane helix</keyword>
<name>A0A0C9VAB3_SPHS4</name>
<dbReference type="OrthoDB" id="544685at2759"/>
<dbReference type="InterPro" id="IPR058650">
    <property type="entry name" value="Msy1/2-like"/>
</dbReference>
<dbReference type="PANTHER" id="PTHR31323:SF15">
    <property type="entry name" value="MECHANOSENSITIVE ION CHANNEL PROTEIN MSY1"/>
    <property type="match status" value="1"/>
</dbReference>
<feature type="region of interest" description="Disordered" evidence="1">
    <location>
        <begin position="1"/>
        <end position="21"/>
    </location>
</feature>
<dbReference type="Proteomes" id="UP000054279">
    <property type="component" value="Unassembled WGS sequence"/>
</dbReference>
<gene>
    <name evidence="4" type="ORF">M422DRAFT_781414</name>
</gene>
<feature type="transmembrane region" description="Helical" evidence="2">
    <location>
        <begin position="232"/>
        <end position="251"/>
    </location>
</feature>
<dbReference type="GO" id="GO:0016020">
    <property type="term" value="C:membrane"/>
    <property type="evidence" value="ECO:0007669"/>
    <property type="project" value="InterPro"/>
</dbReference>
<dbReference type="PANTHER" id="PTHR31323">
    <property type="entry name" value="MECHANOSENSITIVE ION CHANNEL PROTEIN MSY2"/>
    <property type="match status" value="1"/>
</dbReference>
<dbReference type="AlphaFoldDB" id="A0A0C9VAB3"/>
<keyword evidence="2" id="KW-0472">Membrane</keyword>
<keyword evidence="2" id="KW-0812">Transmembrane</keyword>
<feature type="transmembrane region" description="Helical" evidence="2">
    <location>
        <begin position="149"/>
        <end position="169"/>
    </location>
</feature>
<evidence type="ECO:0000259" key="3">
    <source>
        <dbReference type="PROSITE" id="PS50222"/>
    </source>
</evidence>
<dbReference type="SUPFAM" id="SSF50182">
    <property type="entry name" value="Sm-like ribonucleoproteins"/>
    <property type="match status" value="1"/>
</dbReference>
<evidence type="ECO:0000256" key="1">
    <source>
        <dbReference type="SAM" id="MobiDB-lite"/>
    </source>
</evidence>
<dbReference type="HOGENOM" id="CLU_010480_3_0_1"/>
<evidence type="ECO:0000313" key="4">
    <source>
        <dbReference type="EMBL" id="KIJ38487.1"/>
    </source>
</evidence>
<proteinExistence type="predicted"/>
<dbReference type="Pfam" id="PF25886">
    <property type="entry name" value="Msy1"/>
    <property type="match status" value="1"/>
</dbReference>
<dbReference type="GO" id="GO:0006874">
    <property type="term" value="P:intracellular calcium ion homeostasis"/>
    <property type="evidence" value="ECO:0007669"/>
    <property type="project" value="TreeGrafter"/>
</dbReference>
<dbReference type="PROSITE" id="PS50222">
    <property type="entry name" value="EF_HAND_2"/>
    <property type="match status" value="1"/>
</dbReference>
<dbReference type="InterPro" id="IPR002048">
    <property type="entry name" value="EF_hand_dom"/>
</dbReference>
<evidence type="ECO:0000313" key="5">
    <source>
        <dbReference type="Proteomes" id="UP000054279"/>
    </source>
</evidence>
<keyword evidence="5" id="KW-1185">Reference proteome</keyword>